<evidence type="ECO:0000256" key="1">
    <source>
        <dbReference type="ARBA" id="ARBA00013258"/>
    </source>
</evidence>
<dbReference type="Gene3D" id="3.30.70.250">
    <property type="entry name" value="Malonyl-CoA ACP transacylase, ACP-binding"/>
    <property type="match status" value="1"/>
</dbReference>
<keyword evidence="8" id="KW-1185">Reference proteome</keyword>
<proteinExistence type="predicted"/>
<dbReference type="InterPro" id="IPR036736">
    <property type="entry name" value="ACP-like_sf"/>
</dbReference>
<comment type="catalytic activity">
    <reaction evidence="5">
        <text>holo-[ACP] + malonyl-CoA = malonyl-[ACP] + CoA</text>
        <dbReference type="Rhea" id="RHEA:41792"/>
        <dbReference type="Rhea" id="RHEA-COMP:9623"/>
        <dbReference type="Rhea" id="RHEA-COMP:9685"/>
        <dbReference type="ChEBI" id="CHEBI:57287"/>
        <dbReference type="ChEBI" id="CHEBI:57384"/>
        <dbReference type="ChEBI" id="CHEBI:64479"/>
        <dbReference type="ChEBI" id="CHEBI:78449"/>
        <dbReference type="EC" id="2.3.1.39"/>
    </reaction>
</comment>
<evidence type="ECO:0000259" key="6">
    <source>
        <dbReference type="PROSITE" id="PS50075"/>
    </source>
</evidence>
<dbReference type="SUPFAM" id="SSF47336">
    <property type="entry name" value="ACP-like"/>
    <property type="match status" value="2"/>
</dbReference>
<organism evidence="7 8">
    <name type="scientific">Streptomyces olivaceiscleroticus</name>
    <dbReference type="NCBI Taxonomy" id="68245"/>
    <lineage>
        <taxon>Bacteria</taxon>
        <taxon>Bacillati</taxon>
        <taxon>Actinomycetota</taxon>
        <taxon>Actinomycetes</taxon>
        <taxon>Kitasatosporales</taxon>
        <taxon>Streptomycetaceae</taxon>
        <taxon>Streptomyces</taxon>
    </lineage>
</organism>
<dbReference type="InterPro" id="IPR050858">
    <property type="entry name" value="Mal-CoA-ACP_Trans/PKS_FabD"/>
</dbReference>
<comment type="caution">
    <text evidence="7">The sequence shown here is derived from an EMBL/GenBank/DDBJ whole genome shotgun (WGS) entry which is preliminary data.</text>
</comment>
<feature type="domain" description="Carrier" evidence="6">
    <location>
        <begin position="424"/>
        <end position="504"/>
    </location>
</feature>
<feature type="domain" description="Carrier" evidence="6">
    <location>
        <begin position="335"/>
        <end position="415"/>
    </location>
</feature>
<dbReference type="InterPro" id="IPR016036">
    <property type="entry name" value="Malonyl_transacylase_ACP-bd"/>
</dbReference>
<keyword evidence="2" id="KW-0808">Transferase</keyword>
<evidence type="ECO:0000313" key="8">
    <source>
        <dbReference type="Proteomes" id="UP001500909"/>
    </source>
</evidence>
<accession>A0ABN1AIB2</accession>
<dbReference type="Gene3D" id="1.10.1200.10">
    <property type="entry name" value="ACP-like"/>
    <property type="match status" value="2"/>
</dbReference>
<dbReference type="GO" id="GO:0016746">
    <property type="term" value="F:acyltransferase activity"/>
    <property type="evidence" value="ECO:0007669"/>
    <property type="project" value="UniProtKB-KW"/>
</dbReference>
<dbReference type="InterPro" id="IPR001227">
    <property type="entry name" value="Ac_transferase_dom_sf"/>
</dbReference>
<protein>
    <recommendedName>
        <fullName evidence="1">[acyl-carrier-protein] S-malonyltransferase</fullName>
        <ecNumber evidence="1">2.3.1.39</ecNumber>
    </recommendedName>
</protein>
<evidence type="ECO:0000256" key="3">
    <source>
        <dbReference type="ARBA" id="ARBA00023194"/>
    </source>
</evidence>
<dbReference type="SMART" id="SM00827">
    <property type="entry name" value="PKS_AT"/>
    <property type="match status" value="1"/>
</dbReference>
<dbReference type="InterPro" id="IPR014043">
    <property type="entry name" value="Acyl_transferase_dom"/>
</dbReference>
<sequence length="508" mass="52192">MMAVETVFLLPGQGGYTPGLFVGDGSPEVGEVLATADRIAAEFGRGGVSGLLTRTDAPAAADLMRSDSFALQLAVFTAAVGSFRIAERQGAPDVVVGHSMGEIAALTVAGAFSLADGARLVCHRSEALLAHCPSDGGMVALELPAPRAAHLVGAVADRSLAVAVSNAPRQTVVSGSDDAVGTIARLAGALGVQATRLNAPFPFHSPMLSAAACAFGEAIAGIRQQPLRRAVYSPVAGGYVHDDTDLKALLVRQLTTPVQFMAAVRELHAEGAQRFVECGRAGLSGLVRRSVPDVRTTNTVQTRGAEDAPARTVVDTTPADTAAAVEESPVVATAPAGVNALDELRELYASTLGYPVEVITGDADLEADLGIDSLKRAEMLGKVSAHFGLGESAEDGRFIAQSTLADLADLIAEIRGAVPAVGVPAGVNVLDELRELYASTLGYPVEVITGDADLEADLGIDSLKRAEMLGKVSAHFGLGESAEDGRFIAQSTLADLADLITAVQASAR</sequence>
<keyword evidence="4 7" id="KW-0012">Acyltransferase</keyword>
<dbReference type="SUPFAM" id="SSF52151">
    <property type="entry name" value="FabD/lysophospholipase-like"/>
    <property type="match status" value="1"/>
</dbReference>
<evidence type="ECO:0000256" key="4">
    <source>
        <dbReference type="ARBA" id="ARBA00023315"/>
    </source>
</evidence>
<dbReference type="PANTHER" id="PTHR42681">
    <property type="entry name" value="MALONYL-COA-ACYL CARRIER PROTEIN TRANSACYLASE, MITOCHONDRIAL"/>
    <property type="match status" value="1"/>
</dbReference>
<evidence type="ECO:0000256" key="5">
    <source>
        <dbReference type="ARBA" id="ARBA00048462"/>
    </source>
</evidence>
<dbReference type="RefSeq" id="WP_346097144.1">
    <property type="nucleotide sequence ID" value="NZ_BAAABY010000033.1"/>
</dbReference>
<reference evidence="7 8" key="1">
    <citation type="journal article" date="2019" name="Int. J. Syst. Evol. Microbiol.">
        <title>The Global Catalogue of Microorganisms (GCM) 10K type strain sequencing project: providing services to taxonomists for standard genome sequencing and annotation.</title>
        <authorList>
            <consortium name="The Broad Institute Genomics Platform"/>
            <consortium name="The Broad Institute Genome Sequencing Center for Infectious Disease"/>
            <person name="Wu L."/>
            <person name="Ma J."/>
        </authorList>
    </citation>
    <scope>NUCLEOTIDE SEQUENCE [LARGE SCALE GENOMIC DNA]</scope>
    <source>
        <strain evidence="7 8">JCM 4805</strain>
    </source>
</reference>
<dbReference type="InterPro" id="IPR009081">
    <property type="entry name" value="PP-bd_ACP"/>
</dbReference>
<dbReference type="Gene3D" id="3.40.366.10">
    <property type="entry name" value="Malonyl-Coenzyme A Acyl Carrier Protein, domain 2"/>
    <property type="match status" value="1"/>
</dbReference>
<dbReference type="SUPFAM" id="SSF55048">
    <property type="entry name" value="Probable ACP-binding domain of malonyl-CoA ACP transacylase"/>
    <property type="match status" value="1"/>
</dbReference>
<evidence type="ECO:0000313" key="7">
    <source>
        <dbReference type="EMBL" id="GAA0477242.1"/>
    </source>
</evidence>
<gene>
    <name evidence="7" type="ORF">GCM10010361_47140</name>
</gene>
<keyword evidence="3" id="KW-0045">Antibiotic biosynthesis</keyword>
<dbReference type="Proteomes" id="UP001500909">
    <property type="component" value="Unassembled WGS sequence"/>
</dbReference>
<dbReference type="Pfam" id="PF00550">
    <property type="entry name" value="PP-binding"/>
    <property type="match status" value="2"/>
</dbReference>
<evidence type="ECO:0000256" key="2">
    <source>
        <dbReference type="ARBA" id="ARBA00022679"/>
    </source>
</evidence>
<name>A0ABN1AIB2_9ACTN</name>
<dbReference type="PROSITE" id="PS50075">
    <property type="entry name" value="CARRIER"/>
    <property type="match status" value="2"/>
</dbReference>
<dbReference type="PANTHER" id="PTHR42681:SF1">
    <property type="entry name" value="MALONYL-COA-ACYL CARRIER PROTEIN TRANSACYLASE, MITOCHONDRIAL"/>
    <property type="match status" value="1"/>
</dbReference>
<dbReference type="EC" id="2.3.1.39" evidence="1"/>
<dbReference type="EMBL" id="BAAABY010000033">
    <property type="protein sequence ID" value="GAA0477242.1"/>
    <property type="molecule type" value="Genomic_DNA"/>
</dbReference>
<dbReference type="InterPro" id="IPR016035">
    <property type="entry name" value="Acyl_Trfase/lysoPLipase"/>
</dbReference>
<dbReference type="Pfam" id="PF00698">
    <property type="entry name" value="Acyl_transf_1"/>
    <property type="match status" value="1"/>
</dbReference>